<dbReference type="EMBL" id="QBLH01002813">
    <property type="protein sequence ID" value="TGZ46782.1"/>
    <property type="molecule type" value="Genomic_DNA"/>
</dbReference>
<comment type="function">
    <text evidence="9">TFIIF is a general transcription initiation factor that binds to RNA polymerase II and helps to recruit it to the initiation complex in collaboration with TFIIB.</text>
</comment>
<evidence type="ECO:0000256" key="2">
    <source>
        <dbReference type="ARBA" id="ARBA00009543"/>
    </source>
</evidence>
<dbReference type="GO" id="GO:0006368">
    <property type="term" value="P:transcription elongation by RNA polymerase II"/>
    <property type="evidence" value="ECO:0007669"/>
    <property type="project" value="UniProtKB-ARBA"/>
</dbReference>
<organism evidence="12 13">
    <name type="scientific">Temnothorax longispinosus</name>
    <dbReference type="NCBI Taxonomy" id="300112"/>
    <lineage>
        <taxon>Eukaryota</taxon>
        <taxon>Metazoa</taxon>
        <taxon>Ecdysozoa</taxon>
        <taxon>Arthropoda</taxon>
        <taxon>Hexapoda</taxon>
        <taxon>Insecta</taxon>
        <taxon>Pterygota</taxon>
        <taxon>Neoptera</taxon>
        <taxon>Endopterygota</taxon>
        <taxon>Hymenoptera</taxon>
        <taxon>Apocrita</taxon>
        <taxon>Aculeata</taxon>
        <taxon>Formicoidea</taxon>
        <taxon>Formicidae</taxon>
        <taxon>Myrmicinae</taxon>
        <taxon>Temnothorax</taxon>
    </lineage>
</organism>
<dbReference type="PANTHER" id="PTHR10445">
    <property type="entry name" value="GENERAL TRANSCRIPTION FACTOR IIF SUBUNIT 2"/>
    <property type="match status" value="1"/>
</dbReference>
<proteinExistence type="inferred from homology"/>
<dbReference type="GO" id="GO:0005674">
    <property type="term" value="C:transcription factor TFIIF complex"/>
    <property type="evidence" value="ECO:0007669"/>
    <property type="project" value="InterPro"/>
</dbReference>
<evidence type="ECO:0000256" key="4">
    <source>
        <dbReference type="ARBA" id="ARBA00023015"/>
    </source>
</evidence>
<evidence type="ECO:0000313" key="13">
    <source>
        <dbReference type="Proteomes" id="UP000310200"/>
    </source>
</evidence>
<dbReference type="GO" id="GO:0003677">
    <property type="term" value="F:DNA binding"/>
    <property type="evidence" value="ECO:0007669"/>
    <property type="project" value="UniProtKB-UniRule"/>
</dbReference>
<evidence type="ECO:0000256" key="6">
    <source>
        <dbReference type="ARBA" id="ARBA00023163"/>
    </source>
</evidence>
<dbReference type="Proteomes" id="UP000310200">
    <property type="component" value="Unassembled WGS sequence"/>
</dbReference>
<evidence type="ECO:0000256" key="7">
    <source>
        <dbReference type="ARBA" id="ARBA00023242"/>
    </source>
</evidence>
<name>A0A4S2KBU8_9HYME</name>
<evidence type="ECO:0000256" key="5">
    <source>
        <dbReference type="ARBA" id="ARBA00023125"/>
    </source>
</evidence>
<dbReference type="InterPro" id="IPR040450">
    <property type="entry name" value="TFIIF_beta_HTH"/>
</dbReference>
<comment type="similarity">
    <text evidence="2 9">Belongs to the TFIIF beta subunit family.</text>
</comment>
<dbReference type="SUPFAM" id="SSF50916">
    <property type="entry name" value="Rap30/74 interaction domains"/>
    <property type="match status" value="1"/>
</dbReference>
<dbReference type="Pfam" id="PF17683">
    <property type="entry name" value="TFIIF_beta_N"/>
    <property type="match status" value="1"/>
</dbReference>
<keyword evidence="4 9" id="KW-0805">Transcription regulation</keyword>
<comment type="subcellular location">
    <subcellularLocation>
        <location evidence="1 9">Nucleus</location>
    </subcellularLocation>
</comment>
<keyword evidence="7 9" id="KW-0539">Nucleus</keyword>
<keyword evidence="5 9" id="KW-0238">DNA-binding</keyword>
<dbReference type="PIRSF" id="PIRSF015849">
    <property type="entry name" value="TFIIF-beta"/>
    <property type="match status" value="1"/>
</dbReference>
<dbReference type="InterPro" id="IPR036388">
    <property type="entry name" value="WH-like_DNA-bd_sf"/>
</dbReference>
<dbReference type="GO" id="GO:0006367">
    <property type="term" value="P:transcription initiation at RNA polymerase II promoter"/>
    <property type="evidence" value="ECO:0007669"/>
    <property type="project" value="UniProtKB-UniRule"/>
</dbReference>
<accession>A0A4S2KBU8</accession>
<dbReference type="STRING" id="300112.A0A4S2KBU8"/>
<evidence type="ECO:0000259" key="11">
    <source>
        <dbReference type="Pfam" id="PF17683"/>
    </source>
</evidence>
<dbReference type="CDD" id="cd07980">
    <property type="entry name" value="TFIIF_beta"/>
    <property type="match status" value="1"/>
</dbReference>
<feature type="domain" description="TFIIF beta subunit HTH" evidence="10">
    <location>
        <begin position="219"/>
        <end position="280"/>
    </location>
</feature>
<evidence type="ECO:0000256" key="1">
    <source>
        <dbReference type="ARBA" id="ARBA00004123"/>
    </source>
</evidence>
<sequence length="302" mass="34905">MSTSVTHTERELDLSNAGRGVWLVKVPKYIANKWEKAPGNIEVGKLKITKNPGQKAEVSLKLSEAVLALKESGEGEIPKQHRLDVTTVTRQMLGVFSHVAPSASLDAIVPETEKLFMEGRIVQKLECRPYADNCYMKLKLESIKRASVPQRQVQQLDRVVQNFKPVSDHKHNIEYAEKKKAEGKKMRDDKDAVLDMLFAAFENHQYYNIRDLMCIRDSDKDAVLDMLFAAFENHQYYNIRDLVKITKQPIVYLKEILNEVCNYNLKNPHRNMWELKPEYRHYKVEEKPAESTLKKGNESEDD</sequence>
<dbReference type="FunFam" id="1.10.10.10:FF:000035">
    <property type="entry name" value="General transcription factor IIF subunit 2"/>
    <property type="match status" value="1"/>
</dbReference>
<reference evidence="12 13" key="1">
    <citation type="journal article" date="2019" name="Philos. Trans. R. Soc. Lond., B, Biol. Sci.">
        <title>Ant behaviour and brain gene expression of defending hosts depend on the ecological success of the intruding social parasite.</title>
        <authorList>
            <person name="Kaur R."/>
            <person name="Stoldt M."/>
            <person name="Jongepier E."/>
            <person name="Feldmeyer B."/>
            <person name="Menzel F."/>
            <person name="Bornberg-Bauer E."/>
            <person name="Foitzik S."/>
        </authorList>
    </citation>
    <scope>NUCLEOTIDE SEQUENCE [LARGE SCALE GENOMIC DNA]</scope>
    <source>
        <tissue evidence="12">Whole body</tissue>
    </source>
</reference>
<dbReference type="Pfam" id="PF02270">
    <property type="entry name" value="TFIIF_beta"/>
    <property type="match status" value="1"/>
</dbReference>
<keyword evidence="6 9" id="KW-0804">Transcription</keyword>
<dbReference type="PANTHER" id="PTHR10445:SF0">
    <property type="entry name" value="GENERAL TRANSCRIPTION FACTOR IIF SUBUNIT 2"/>
    <property type="match status" value="1"/>
</dbReference>
<dbReference type="Gene3D" id="1.10.10.10">
    <property type="entry name" value="Winged helix-like DNA-binding domain superfamily/Winged helix DNA-binding domain"/>
    <property type="match status" value="1"/>
</dbReference>
<evidence type="ECO:0000256" key="9">
    <source>
        <dbReference type="PIRNR" id="PIRNR015849"/>
    </source>
</evidence>
<comment type="caution">
    <text evidence="12">The sequence shown here is derived from an EMBL/GenBank/DDBJ whole genome shotgun (WGS) entry which is preliminary data.</text>
</comment>
<dbReference type="SUPFAM" id="SSF46785">
    <property type="entry name" value="Winged helix' DNA-binding domain"/>
    <property type="match status" value="1"/>
</dbReference>
<dbReference type="InterPro" id="IPR040504">
    <property type="entry name" value="TFIIF_beta_N"/>
</dbReference>
<evidence type="ECO:0000259" key="10">
    <source>
        <dbReference type="Pfam" id="PF02270"/>
    </source>
</evidence>
<gene>
    <name evidence="12" type="ORF">DBV15_06577</name>
</gene>
<evidence type="ECO:0000256" key="3">
    <source>
        <dbReference type="ARBA" id="ARBA00020815"/>
    </source>
</evidence>
<dbReference type="InterPro" id="IPR011039">
    <property type="entry name" value="TFIIF_interaction"/>
</dbReference>
<keyword evidence="13" id="KW-1185">Reference proteome</keyword>
<dbReference type="InterPro" id="IPR003196">
    <property type="entry name" value="TFIIF_beta"/>
</dbReference>
<dbReference type="AlphaFoldDB" id="A0A4S2KBU8"/>
<dbReference type="InterPro" id="IPR036390">
    <property type="entry name" value="WH_DNA-bd_sf"/>
</dbReference>
<evidence type="ECO:0000313" key="12">
    <source>
        <dbReference type="EMBL" id="TGZ46782.1"/>
    </source>
</evidence>
<feature type="domain" description="TFIIF beta subunit N-terminal" evidence="11">
    <location>
        <begin position="19"/>
        <end position="98"/>
    </location>
</feature>
<protein>
    <recommendedName>
        <fullName evidence="3 9">General transcription factor IIF subunit 2</fullName>
    </recommendedName>
    <alternativeName>
        <fullName evidence="8 9">Transcription initiation factor IIF subunit beta</fullName>
    </alternativeName>
</protein>
<evidence type="ECO:0000256" key="8">
    <source>
        <dbReference type="ARBA" id="ARBA00033388"/>
    </source>
</evidence>